<organism evidence="1 2">
    <name type="scientific">Hypoxylon rubiginosum</name>
    <dbReference type="NCBI Taxonomy" id="110542"/>
    <lineage>
        <taxon>Eukaryota</taxon>
        <taxon>Fungi</taxon>
        <taxon>Dikarya</taxon>
        <taxon>Ascomycota</taxon>
        <taxon>Pezizomycotina</taxon>
        <taxon>Sordariomycetes</taxon>
        <taxon>Xylariomycetidae</taxon>
        <taxon>Xylariales</taxon>
        <taxon>Hypoxylaceae</taxon>
        <taxon>Hypoxylon</taxon>
    </lineage>
</organism>
<name>A0ACC0D182_9PEZI</name>
<proteinExistence type="predicted"/>
<evidence type="ECO:0000313" key="2">
    <source>
        <dbReference type="Proteomes" id="UP001497680"/>
    </source>
</evidence>
<comment type="caution">
    <text evidence="1">The sequence shown here is derived from an EMBL/GenBank/DDBJ whole genome shotgun (WGS) entry which is preliminary data.</text>
</comment>
<evidence type="ECO:0000313" key="1">
    <source>
        <dbReference type="EMBL" id="KAI6086095.1"/>
    </source>
</evidence>
<protein>
    <submittedName>
        <fullName evidence="1">Uncharacterized protein</fullName>
    </submittedName>
</protein>
<dbReference type="EMBL" id="MU394319">
    <property type="protein sequence ID" value="KAI6086095.1"/>
    <property type="molecule type" value="Genomic_DNA"/>
</dbReference>
<gene>
    <name evidence="1" type="ORF">F4821DRAFT_260389</name>
</gene>
<accession>A0ACC0D182</accession>
<keyword evidence="2" id="KW-1185">Reference proteome</keyword>
<sequence length="272" mass="30838">MAEENGNDQQLAGQDLVRQREDSLIVKLTSIEGFDISESRMPHGNDLLALSEVICYGIDYNAITYRTVIRGIYSLFDHACRVHEQYGMGFEGAWAIVYDRGPWHRLPFKFANFMTLKTAVELYYDGLKTLLRSGRCYSANHEQTPTTVLVLSNVAKWAEMSEGVKYEVMIGPGDLSGLFDERDEDGEPSHKRQRLSTDLTQLTQRFHQLQLERDLLKHERDVAVAERDAAITQRDAAITQRDAAITQRDALIEETVTELGEIRALLGALRNS</sequence>
<reference evidence="1 2" key="1">
    <citation type="journal article" date="2022" name="New Phytol.">
        <title>Ecological generalism drives hyperdiversity of secondary metabolite gene clusters in xylarialean endophytes.</title>
        <authorList>
            <person name="Franco M.E.E."/>
            <person name="Wisecaver J.H."/>
            <person name="Arnold A.E."/>
            <person name="Ju Y.M."/>
            <person name="Slot J.C."/>
            <person name="Ahrendt S."/>
            <person name="Moore L.P."/>
            <person name="Eastman K.E."/>
            <person name="Scott K."/>
            <person name="Konkel Z."/>
            <person name="Mondo S.J."/>
            <person name="Kuo A."/>
            <person name="Hayes R.D."/>
            <person name="Haridas S."/>
            <person name="Andreopoulos B."/>
            <person name="Riley R."/>
            <person name="LaButti K."/>
            <person name="Pangilinan J."/>
            <person name="Lipzen A."/>
            <person name="Amirebrahimi M."/>
            <person name="Yan J."/>
            <person name="Adam C."/>
            <person name="Keymanesh K."/>
            <person name="Ng V."/>
            <person name="Louie K."/>
            <person name="Northen T."/>
            <person name="Drula E."/>
            <person name="Henrissat B."/>
            <person name="Hsieh H.M."/>
            <person name="Youens-Clark K."/>
            <person name="Lutzoni F."/>
            <person name="Miadlikowska J."/>
            <person name="Eastwood D.C."/>
            <person name="Hamelin R.C."/>
            <person name="Grigoriev I.V."/>
            <person name="U'Ren J.M."/>
        </authorList>
    </citation>
    <scope>NUCLEOTIDE SEQUENCE [LARGE SCALE GENOMIC DNA]</scope>
    <source>
        <strain evidence="1 2">ER1909</strain>
    </source>
</reference>
<dbReference type="Proteomes" id="UP001497680">
    <property type="component" value="Unassembled WGS sequence"/>
</dbReference>